<protein>
    <submittedName>
        <fullName evidence="1">Esophageal cancer associated protein</fullName>
    </submittedName>
</protein>
<dbReference type="EMBL" id="CM043016">
    <property type="protein sequence ID" value="KAI4469022.1"/>
    <property type="molecule type" value="Genomic_DNA"/>
</dbReference>
<comment type="caution">
    <text evidence="1">The sequence shown here is derived from an EMBL/GenBank/DDBJ whole genome shotgun (WGS) entry which is preliminary data.</text>
</comment>
<organism evidence="1 2">
    <name type="scientific">Holotrichia oblita</name>
    <name type="common">Chafer beetle</name>
    <dbReference type="NCBI Taxonomy" id="644536"/>
    <lineage>
        <taxon>Eukaryota</taxon>
        <taxon>Metazoa</taxon>
        <taxon>Ecdysozoa</taxon>
        <taxon>Arthropoda</taxon>
        <taxon>Hexapoda</taxon>
        <taxon>Insecta</taxon>
        <taxon>Pterygota</taxon>
        <taxon>Neoptera</taxon>
        <taxon>Endopterygota</taxon>
        <taxon>Coleoptera</taxon>
        <taxon>Polyphaga</taxon>
        <taxon>Scarabaeiformia</taxon>
        <taxon>Scarabaeidae</taxon>
        <taxon>Melolonthinae</taxon>
        <taxon>Holotrichia</taxon>
    </lineage>
</organism>
<name>A0ACB9TQK8_HOLOL</name>
<evidence type="ECO:0000313" key="1">
    <source>
        <dbReference type="EMBL" id="KAI4469022.1"/>
    </source>
</evidence>
<evidence type="ECO:0000313" key="2">
    <source>
        <dbReference type="Proteomes" id="UP001056778"/>
    </source>
</evidence>
<reference evidence="1" key="1">
    <citation type="submission" date="2022-04" db="EMBL/GenBank/DDBJ databases">
        <title>Chromosome-scale genome assembly of Holotrichia oblita Faldermann.</title>
        <authorList>
            <person name="Rongchong L."/>
        </authorList>
    </citation>
    <scope>NUCLEOTIDE SEQUENCE</scope>
    <source>
        <strain evidence="1">81SQS9</strain>
    </source>
</reference>
<keyword evidence="2" id="KW-1185">Reference proteome</keyword>
<accession>A0ACB9TQK8</accession>
<proteinExistence type="predicted"/>
<sequence length="969" mass="110141">MGSTTLEWKTFINYNVKNNRKMKAEVVDDHPLKIPTVTERIPRRVIGSQSSTGRTTPVSTPVSILDLSAVLEGIDPLTKFAIEEMDPLTQMATEMATKEQQNMLNNSGKKSKEGRKSFEMEPWSARKSSILAKFTTSEKLSIVTSFLSDGEKVVVKAQSSAVDKVQHRLEQLDYFEEGSQHKLDVSQSEYVGRIEQLNRELVLAWNSEQRVKALKIAIQCAKLLSDTDVLRFYPSKFVLITDILDSFGQLVYERLRTKSDYIKRGTQTPTALPEDFTPDMVPESAKETCRNWFYKIASIRELVPRIYVEMAILKSYSFLTSSEFSAALLRLTRMIRGIGNPLVAVYARCYLCRVGIIVTGSGPSAQYLVENFYDFLDNYNHVFSEGVKHSLRKQNMDYPVYLTLYTPALDFILQAMAAGATDTLLAQLLERCYRQGNSALLLNSIMAAFKPMYIANRCLQLLDMIIHTSEECFPSHLLIRTLGLCVSLYPPPIEHRRQVLKVVWKQLSHLNDPENYISCVEAWIEYAVQYCTTKEVDIILADLIKHVQPDRVHENFYPQLKQIVQKVISHMTDFEVLLSMDNFLPLIDLFQQENCKVEVCKLVVSSCMGSHHTSDPVITNALMYICSVLHDSVNAMTVEDEARQIGELLCNVVRKVDYGRDFEQQLTFYVEARGAFSNIDLVLAQLVQCVNTLAVNRRQEVKGNHTKKTGAFVRACAAYCFITIPSISSVKTRLELYLLSGQVALFNYCLGQADACFKAALSVIPEWSQQENEKNRSNEYFLSSYIKKFLSVLLVVPDSPDRGVLNLIRILLNSIQNYEWDMQSGTLCYLYMNVLDLLSSMAQESYPYHVDKVESNDTLYGSDPKFIQEINKMCSVILGELLSQLKRLGSCRRQFNLVLELLIKVAINADLEDSGILTLTSNLMQLIKKHEFKDLKYMVGLIVLVICTYKANENISEQAFSKLSNLTKE</sequence>
<dbReference type="Proteomes" id="UP001056778">
    <property type="component" value="Chromosome 2"/>
</dbReference>
<gene>
    <name evidence="1" type="ORF">MML48_2g00008353</name>
</gene>